<sequence length="520" mass="59323">MQSTMLPKRVCLDIEQLIRKFIWGSTSSPKVSLVNWEALCQPLTHRGLGFRRVHEFNIDFILKIGFSLITATNSLWIRFLREKYKLAELLPLSIQRTSCTPLWRALSKHWDTLRLGVAWSLGSGSSIHPLTDVWIPSIGPLHSHLQPEALLSPIDSFFELLDSSGNWDRDKLCAIFHPDVIPHILGVKCPEPTDIPDQITWRWTPKGNFEVRSAYSNLASDSWDPNHALWKHIWQMTVPQRLRVFLWVVSRRKLMTNLEHCNRHISSSSLCPLCSGADESILHVLRDCRASSEVWEMLLPSSLSLRFVRQDLLDWIEDNLRSGLLHTEWDIPWSVIFVSTIWQLWKNRNDFVFNAVLHSKEAVAHRAITWARYYSGCFPPCSGVATLLCEPPTWRRPDPGWTCLNVDGAVSMGSNAGAVGGLYRDHSGAWIVQTDCKEVVNMLHALDADRSTFSLVRAIAKLRQKCWMTDIIWVSRDGNRAADMLEKLMDASALDMLRLLTPPRCLIPLLQHDAPDASFA</sequence>
<dbReference type="Pfam" id="PF13966">
    <property type="entry name" value="zf-RVT"/>
    <property type="match status" value="1"/>
</dbReference>
<reference evidence="3 4" key="1">
    <citation type="journal article" date="2024" name="G3 (Bethesda)">
        <title>Genome assembly of Hibiscus sabdariffa L. provides insights into metabolisms of medicinal natural products.</title>
        <authorList>
            <person name="Kim T."/>
        </authorList>
    </citation>
    <scope>NUCLEOTIDE SEQUENCE [LARGE SCALE GENOMIC DNA]</scope>
    <source>
        <strain evidence="3">TK-2024</strain>
        <tissue evidence="3">Old leaves</tissue>
    </source>
</reference>
<dbReference type="Proteomes" id="UP001396334">
    <property type="component" value="Unassembled WGS sequence"/>
</dbReference>
<dbReference type="InterPro" id="IPR026960">
    <property type="entry name" value="RVT-Znf"/>
</dbReference>
<feature type="domain" description="Reverse transcriptase zinc-binding" evidence="2">
    <location>
        <begin position="209"/>
        <end position="295"/>
    </location>
</feature>
<dbReference type="InterPro" id="IPR044730">
    <property type="entry name" value="RNase_H-like_dom_plant"/>
</dbReference>
<feature type="domain" description="RNase H type-1" evidence="1">
    <location>
        <begin position="431"/>
        <end position="485"/>
    </location>
</feature>
<proteinExistence type="predicted"/>
<dbReference type="EMBL" id="JBBPBN010000005">
    <property type="protein sequence ID" value="KAK9038032.1"/>
    <property type="molecule type" value="Genomic_DNA"/>
</dbReference>
<evidence type="ECO:0000313" key="3">
    <source>
        <dbReference type="EMBL" id="KAK9038032.1"/>
    </source>
</evidence>
<gene>
    <name evidence="3" type="ORF">V6N11_022925</name>
</gene>
<dbReference type="PANTHER" id="PTHR33116:SF86">
    <property type="entry name" value="REVERSE TRANSCRIPTASE DOMAIN-CONTAINING PROTEIN"/>
    <property type="match status" value="1"/>
</dbReference>
<evidence type="ECO:0000259" key="1">
    <source>
        <dbReference type="Pfam" id="PF13456"/>
    </source>
</evidence>
<evidence type="ECO:0000259" key="2">
    <source>
        <dbReference type="Pfam" id="PF13966"/>
    </source>
</evidence>
<dbReference type="InterPro" id="IPR002156">
    <property type="entry name" value="RNaseH_domain"/>
</dbReference>
<protein>
    <recommendedName>
        <fullName evidence="5">Reverse transcriptase zinc-binding domain-containing protein</fullName>
    </recommendedName>
</protein>
<evidence type="ECO:0008006" key="5">
    <source>
        <dbReference type="Google" id="ProtNLM"/>
    </source>
</evidence>
<dbReference type="Pfam" id="PF13456">
    <property type="entry name" value="RVT_3"/>
    <property type="match status" value="1"/>
</dbReference>
<evidence type="ECO:0000313" key="4">
    <source>
        <dbReference type="Proteomes" id="UP001396334"/>
    </source>
</evidence>
<comment type="caution">
    <text evidence="3">The sequence shown here is derived from an EMBL/GenBank/DDBJ whole genome shotgun (WGS) entry which is preliminary data.</text>
</comment>
<name>A0ABR2TLE6_9ROSI</name>
<dbReference type="CDD" id="cd06222">
    <property type="entry name" value="RNase_H_like"/>
    <property type="match status" value="1"/>
</dbReference>
<dbReference type="PANTHER" id="PTHR33116">
    <property type="entry name" value="REVERSE TRANSCRIPTASE ZINC-BINDING DOMAIN-CONTAINING PROTEIN-RELATED-RELATED"/>
    <property type="match status" value="1"/>
</dbReference>
<organism evidence="3 4">
    <name type="scientific">Hibiscus sabdariffa</name>
    <name type="common">roselle</name>
    <dbReference type="NCBI Taxonomy" id="183260"/>
    <lineage>
        <taxon>Eukaryota</taxon>
        <taxon>Viridiplantae</taxon>
        <taxon>Streptophyta</taxon>
        <taxon>Embryophyta</taxon>
        <taxon>Tracheophyta</taxon>
        <taxon>Spermatophyta</taxon>
        <taxon>Magnoliopsida</taxon>
        <taxon>eudicotyledons</taxon>
        <taxon>Gunneridae</taxon>
        <taxon>Pentapetalae</taxon>
        <taxon>rosids</taxon>
        <taxon>malvids</taxon>
        <taxon>Malvales</taxon>
        <taxon>Malvaceae</taxon>
        <taxon>Malvoideae</taxon>
        <taxon>Hibiscus</taxon>
    </lineage>
</organism>
<keyword evidence="4" id="KW-1185">Reference proteome</keyword>
<accession>A0ABR2TLE6</accession>